<keyword evidence="3" id="KW-0813">Transport</keyword>
<evidence type="ECO:0000313" key="9">
    <source>
        <dbReference type="EMBL" id="KAJ9614304.1"/>
    </source>
</evidence>
<dbReference type="GO" id="GO:0016020">
    <property type="term" value="C:membrane"/>
    <property type="evidence" value="ECO:0007669"/>
    <property type="project" value="UniProtKB-SubCell"/>
</dbReference>
<sequence length="516" mass="55883">MAKLTVYNIRVCAVVTIAAFSYGFGASVFVTSVGQPGFFEYYKLDPQSLHTADILSAINATFFAGCGIGALLQCWAADRVGRRGALAIAAAFSLVGSALVAGSVHIAMLSVMRVIQGIGLGMLLALVPLYLTEVAPPKHRGVLTGSTQFSTGIGYIICSFGSIGCYHATNRTLSWRLPLALACVGPLGLLIGLLFVPGDLENTTQEASKLTKCSESPRYLIWQGKREEAWDVLKRLHHDPANLSESDAGAEFTQIMRQVELDKEDKFTFLKMFQKPSWRRRSMLAMALLFAQQGSGVYGLVNFFPLSVSSLGLTGDVPLILYACLVTAATIAIAFAMWMVDRFGRRALLLTGFASVACVLFIAALLQWKYQGSSNKAGKEACIFSIFLFIVVFQCIDAPTFVWASEIFPTGIRAKGVSLALFSYFVGVVTFSTPAASALQTIKWGMIMIYAGFCVIFFIFTYLYIPETKGLPIEEIGALFGDSVAVHLTSDGDGIVEEKQNEFQIENSATVAGEKV</sequence>
<feature type="transmembrane region" description="Helical" evidence="7">
    <location>
        <begin position="383"/>
        <end position="404"/>
    </location>
</feature>
<comment type="similarity">
    <text evidence="2">Belongs to the major facilitator superfamily. Sugar transporter (TC 2.A.1.1) family.</text>
</comment>
<dbReference type="PANTHER" id="PTHR48022:SF11">
    <property type="entry name" value="MONOSACCHARIDE TRANSPORTER (HXT8), PUTATIVE (AFU_ORTHOLOGUE AFUA_2G08120)-RELATED"/>
    <property type="match status" value="1"/>
</dbReference>
<dbReference type="GO" id="GO:0005351">
    <property type="term" value="F:carbohydrate:proton symporter activity"/>
    <property type="evidence" value="ECO:0007669"/>
    <property type="project" value="TreeGrafter"/>
</dbReference>
<keyword evidence="6 7" id="KW-0472">Membrane</keyword>
<dbReference type="InterPro" id="IPR005829">
    <property type="entry name" value="Sugar_transporter_CS"/>
</dbReference>
<feature type="transmembrane region" description="Helical" evidence="7">
    <location>
        <begin position="152"/>
        <end position="169"/>
    </location>
</feature>
<feature type="domain" description="Major facilitator superfamily (MFS) profile" evidence="8">
    <location>
        <begin position="11"/>
        <end position="469"/>
    </location>
</feature>
<dbReference type="EMBL" id="JAPDRK010000003">
    <property type="protein sequence ID" value="KAJ9614304.1"/>
    <property type="molecule type" value="Genomic_DNA"/>
</dbReference>
<evidence type="ECO:0000256" key="7">
    <source>
        <dbReference type="SAM" id="Phobius"/>
    </source>
</evidence>
<feature type="transmembrane region" description="Helical" evidence="7">
    <location>
        <begin position="54"/>
        <end position="72"/>
    </location>
</feature>
<evidence type="ECO:0000256" key="5">
    <source>
        <dbReference type="ARBA" id="ARBA00022989"/>
    </source>
</evidence>
<organism evidence="9 10">
    <name type="scientific">Cladophialophora chaetospira</name>
    <dbReference type="NCBI Taxonomy" id="386627"/>
    <lineage>
        <taxon>Eukaryota</taxon>
        <taxon>Fungi</taxon>
        <taxon>Dikarya</taxon>
        <taxon>Ascomycota</taxon>
        <taxon>Pezizomycotina</taxon>
        <taxon>Eurotiomycetes</taxon>
        <taxon>Chaetothyriomycetidae</taxon>
        <taxon>Chaetothyriales</taxon>
        <taxon>Herpotrichiellaceae</taxon>
        <taxon>Cladophialophora</taxon>
    </lineage>
</organism>
<evidence type="ECO:0000256" key="1">
    <source>
        <dbReference type="ARBA" id="ARBA00004141"/>
    </source>
</evidence>
<comment type="subcellular location">
    <subcellularLocation>
        <location evidence="1">Membrane</location>
        <topology evidence="1">Multi-pass membrane protein</topology>
    </subcellularLocation>
</comment>
<dbReference type="PANTHER" id="PTHR48022">
    <property type="entry name" value="PLASTIDIC GLUCOSE TRANSPORTER 4"/>
    <property type="match status" value="1"/>
</dbReference>
<dbReference type="InterPro" id="IPR020846">
    <property type="entry name" value="MFS_dom"/>
</dbReference>
<feature type="transmembrane region" description="Helical" evidence="7">
    <location>
        <begin position="319"/>
        <end position="340"/>
    </location>
</feature>
<dbReference type="PROSITE" id="PS00216">
    <property type="entry name" value="SUGAR_TRANSPORT_1"/>
    <property type="match status" value="1"/>
</dbReference>
<protein>
    <recommendedName>
        <fullName evidence="8">Major facilitator superfamily (MFS) profile domain-containing protein</fullName>
    </recommendedName>
</protein>
<feature type="transmembrane region" description="Helical" evidence="7">
    <location>
        <begin position="347"/>
        <end position="368"/>
    </location>
</feature>
<dbReference type="SUPFAM" id="SSF103473">
    <property type="entry name" value="MFS general substrate transporter"/>
    <property type="match status" value="1"/>
</dbReference>
<feature type="transmembrane region" description="Helical" evidence="7">
    <location>
        <begin position="416"/>
        <end position="436"/>
    </location>
</feature>
<dbReference type="InterPro" id="IPR003663">
    <property type="entry name" value="Sugar/inositol_transpt"/>
</dbReference>
<accession>A0AA39CN23</accession>
<keyword evidence="4 7" id="KW-0812">Transmembrane</keyword>
<feature type="transmembrane region" description="Helical" evidence="7">
    <location>
        <begin position="84"/>
        <end position="108"/>
    </location>
</feature>
<feature type="transmembrane region" description="Helical" evidence="7">
    <location>
        <begin position="12"/>
        <end position="34"/>
    </location>
</feature>
<evidence type="ECO:0000259" key="8">
    <source>
        <dbReference type="PROSITE" id="PS50850"/>
    </source>
</evidence>
<dbReference type="InterPro" id="IPR005828">
    <property type="entry name" value="MFS_sugar_transport-like"/>
</dbReference>
<dbReference type="InterPro" id="IPR036259">
    <property type="entry name" value="MFS_trans_sf"/>
</dbReference>
<gene>
    <name evidence="9" type="ORF">H2200_002440</name>
</gene>
<feature type="transmembrane region" description="Helical" evidence="7">
    <location>
        <begin position="442"/>
        <end position="465"/>
    </location>
</feature>
<evidence type="ECO:0000256" key="3">
    <source>
        <dbReference type="ARBA" id="ARBA00022448"/>
    </source>
</evidence>
<name>A0AA39CN23_9EURO</name>
<feature type="transmembrane region" description="Helical" evidence="7">
    <location>
        <begin position="175"/>
        <end position="196"/>
    </location>
</feature>
<keyword evidence="5 7" id="KW-1133">Transmembrane helix</keyword>
<feature type="transmembrane region" description="Helical" evidence="7">
    <location>
        <begin position="284"/>
        <end position="307"/>
    </location>
</feature>
<feature type="transmembrane region" description="Helical" evidence="7">
    <location>
        <begin position="114"/>
        <end position="131"/>
    </location>
</feature>
<evidence type="ECO:0000256" key="4">
    <source>
        <dbReference type="ARBA" id="ARBA00022692"/>
    </source>
</evidence>
<dbReference type="InterPro" id="IPR050360">
    <property type="entry name" value="MFS_Sugar_Transporters"/>
</dbReference>
<keyword evidence="10" id="KW-1185">Reference proteome</keyword>
<evidence type="ECO:0000256" key="6">
    <source>
        <dbReference type="ARBA" id="ARBA00023136"/>
    </source>
</evidence>
<dbReference type="Proteomes" id="UP001172673">
    <property type="component" value="Unassembled WGS sequence"/>
</dbReference>
<evidence type="ECO:0000313" key="10">
    <source>
        <dbReference type="Proteomes" id="UP001172673"/>
    </source>
</evidence>
<dbReference type="Gene3D" id="1.20.1250.20">
    <property type="entry name" value="MFS general substrate transporter like domains"/>
    <property type="match status" value="1"/>
</dbReference>
<dbReference type="AlphaFoldDB" id="A0AA39CN23"/>
<dbReference type="PROSITE" id="PS00217">
    <property type="entry name" value="SUGAR_TRANSPORT_2"/>
    <property type="match status" value="1"/>
</dbReference>
<dbReference type="PRINTS" id="PR00171">
    <property type="entry name" value="SUGRTRNSPORT"/>
</dbReference>
<reference evidence="9" key="1">
    <citation type="submission" date="2022-10" db="EMBL/GenBank/DDBJ databases">
        <title>Culturing micro-colonial fungi from biological soil crusts in the Mojave desert and describing Neophaeococcomyces mojavensis, and introducing the new genera and species Taxawa tesnikishii.</title>
        <authorList>
            <person name="Kurbessoian T."/>
            <person name="Stajich J.E."/>
        </authorList>
    </citation>
    <scope>NUCLEOTIDE SEQUENCE</scope>
    <source>
        <strain evidence="9">TK_41</strain>
    </source>
</reference>
<comment type="caution">
    <text evidence="9">The sequence shown here is derived from an EMBL/GenBank/DDBJ whole genome shotgun (WGS) entry which is preliminary data.</text>
</comment>
<dbReference type="PROSITE" id="PS50850">
    <property type="entry name" value="MFS"/>
    <property type="match status" value="1"/>
</dbReference>
<dbReference type="Pfam" id="PF00083">
    <property type="entry name" value="Sugar_tr"/>
    <property type="match status" value="2"/>
</dbReference>
<evidence type="ECO:0000256" key="2">
    <source>
        <dbReference type="ARBA" id="ARBA00010992"/>
    </source>
</evidence>
<proteinExistence type="inferred from homology"/>